<comment type="caution">
    <text evidence="2">The sequence shown here is derived from an EMBL/GenBank/DDBJ whole genome shotgun (WGS) entry which is preliminary data.</text>
</comment>
<feature type="region of interest" description="Disordered" evidence="1">
    <location>
        <begin position="265"/>
        <end position="387"/>
    </location>
</feature>
<feature type="compositionally biased region" description="Polar residues" evidence="1">
    <location>
        <begin position="304"/>
        <end position="319"/>
    </location>
</feature>
<evidence type="ECO:0000256" key="1">
    <source>
        <dbReference type="SAM" id="MobiDB-lite"/>
    </source>
</evidence>
<dbReference type="OrthoDB" id="6150661at2759"/>
<evidence type="ECO:0000313" key="2">
    <source>
        <dbReference type="EMBL" id="CAG2251824.1"/>
    </source>
</evidence>
<feature type="compositionally biased region" description="Basic residues" evidence="1">
    <location>
        <begin position="354"/>
        <end position="367"/>
    </location>
</feature>
<name>A0A8S3V109_MYTED</name>
<keyword evidence="3" id="KW-1185">Reference proteome</keyword>
<accession>A0A8S3V109</accession>
<feature type="compositionally biased region" description="Polar residues" evidence="1">
    <location>
        <begin position="265"/>
        <end position="280"/>
    </location>
</feature>
<dbReference type="EMBL" id="CAJPWZ010003102">
    <property type="protein sequence ID" value="CAG2251824.1"/>
    <property type="molecule type" value="Genomic_DNA"/>
</dbReference>
<protein>
    <submittedName>
        <fullName evidence="2">Uncharacterized protein</fullName>
    </submittedName>
</protein>
<feature type="compositionally biased region" description="Basic and acidic residues" evidence="1">
    <location>
        <begin position="324"/>
        <end position="340"/>
    </location>
</feature>
<dbReference type="AlphaFoldDB" id="A0A8S3V109"/>
<feature type="compositionally biased region" description="Polar residues" evidence="1">
    <location>
        <begin position="368"/>
        <end position="387"/>
    </location>
</feature>
<reference evidence="2" key="1">
    <citation type="submission" date="2021-03" db="EMBL/GenBank/DDBJ databases">
        <authorList>
            <person name="Bekaert M."/>
        </authorList>
    </citation>
    <scope>NUCLEOTIDE SEQUENCE</scope>
</reference>
<proteinExistence type="predicted"/>
<sequence>MILSNSKNRSLLDKHYFYFGPQPLESATEYKYLGIVFNNRGKLNIAAENLADKARKAYFALKSKLPYSNSIAVEKWVRLFNSLISPIMTYGSEIWISDFNINLDTADKLPFEKVQNMIMKNILGVHGKASNLALRTELELYPVCFISYKLMFKYYARLTDIEVGNNPKFDLLKSAFIEDKKLYTQKSSCWVQSLHKLKKLINFDSLQISHNVFEDSLKNFYKCKILGQLEHIKSNNTEGLNVTQHTRTSANGHFLILHFGSDNTDQNNNITGQHLSQQQEIKSDPDQVFTSDNIKQEPVDDSTRPATNIKTESSASYISSPRPVKQEPTSDRHIKPDPESPTHVNGPASFNSPWRKHWSSYKRRLNTTKRSSQQRKGISITGQQAKQTKKSTLQLPCLRPSRIASTDVNVYISRLVSGSYYR</sequence>
<evidence type="ECO:0000313" key="3">
    <source>
        <dbReference type="Proteomes" id="UP000683360"/>
    </source>
</evidence>
<dbReference type="Proteomes" id="UP000683360">
    <property type="component" value="Unassembled WGS sequence"/>
</dbReference>
<gene>
    <name evidence="2" type="ORF">MEDL_63569</name>
</gene>
<feature type="compositionally biased region" description="Basic and acidic residues" evidence="1">
    <location>
        <begin position="294"/>
        <end position="303"/>
    </location>
</feature>
<organism evidence="2 3">
    <name type="scientific">Mytilus edulis</name>
    <name type="common">Blue mussel</name>
    <dbReference type="NCBI Taxonomy" id="6550"/>
    <lineage>
        <taxon>Eukaryota</taxon>
        <taxon>Metazoa</taxon>
        <taxon>Spiralia</taxon>
        <taxon>Lophotrochozoa</taxon>
        <taxon>Mollusca</taxon>
        <taxon>Bivalvia</taxon>
        <taxon>Autobranchia</taxon>
        <taxon>Pteriomorphia</taxon>
        <taxon>Mytilida</taxon>
        <taxon>Mytiloidea</taxon>
        <taxon>Mytilidae</taxon>
        <taxon>Mytilinae</taxon>
        <taxon>Mytilus</taxon>
    </lineage>
</organism>